<dbReference type="Proteomes" id="UP001597280">
    <property type="component" value="Unassembled WGS sequence"/>
</dbReference>
<organism evidence="1 2">
    <name type="scientific">Brachybacterium rhamnosum</name>
    <dbReference type="NCBI Taxonomy" id="173361"/>
    <lineage>
        <taxon>Bacteria</taxon>
        <taxon>Bacillati</taxon>
        <taxon>Actinomycetota</taxon>
        <taxon>Actinomycetes</taxon>
        <taxon>Micrococcales</taxon>
        <taxon>Dermabacteraceae</taxon>
        <taxon>Brachybacterium</taxon>
    </lineage>
</organism>
<evidence type="ECO:0008006" key="3">
    <source>
        <dbReference type="Google" id="ProtNLM"/>
    </source>
</evidence>
<proteinExistence type="predicted"/>
<evidence type="ECO:0000313" key="1">
    <source>
        <dbReference type="EMBL" id="MFD1834565.1"/>
    </source>
</evidence>
<dbReference type="RefSeq" id="WP_343903839.1">
    <property type="nucleotide sequence ID" value="NZ_BAAAIS010000002.1"/>
</dbReference>
<gene>
    <name evidence="1" type="ORF">ACFSDA_05680</name>
</gene>
<comment type="caution">
    <text evidence="1">The sequence shown here is derived from an EMBL/GenBank/DDBJ whole genome shotgun (WGS) entry which is preliminary data.</text>
</comment>
<dbReference type="EMBL" id="JBHUFL010000002">
    <property type="protein sequence ID" value="MFD1834565.1"/>
    <property type="molecule type" value="Genomic_DNA"/>
</dbReference>
<protein>
    <recommendedName>
        <fullName evidence="3">Asp/Glu racemase</fullName>
    </recommendedName>
</protein>
<sequence length="223" mass="22230">MSPAPRIAVISAVTTAVPPVQAAFAQGMPEAELVNLLDDRLLADAGDGPLTPELSARMARLIDHAVLSGADAVLLSCSFYSAVAADHEPPRAVPVLGPDTALFEAAARSAATRIAVVSSAPGPLEDSISRLRARLGGGPVLIGVLAEGAAPAARAGDDAAMREAVAAAVREREAAGGTPPELVVLGQYSLSPAAGTIDDVPVLAGPALAVTALREALTSGGAR</sequence>
<evidence type="ECO:0000313" key="2">
    <source>
        <dbReference type="Proteomes" id="UP001597280"/>
    </source>
</evidence>
<reference evidence="2" key="1">
    <citation type="journal article" date="2019" name="Int. J. Syst. Evol. Microbiol.">
        <title>The Global Catalogue of Microorganisms (GCM) 10K type strain sequencing project: providing services to taxonomists for standard genome sequencing and annotation.</title>
        <authorList>
            <consortium name="The Broad Institute Genomics Platform"/>
            <consortium name="The Broad Institute Genome Sequencing Center for Infectious Disease"/>
            <person name="Wu L."/>
            <person name="Ma J."/>
        </authorList>
    </citation>
    <scope>NUCLEOTIDE SEQUENCE [LARGE SCALE GENOMIC DNA]</scope>
    <source>
        <strain evidence="2">JCM 11650</strain>
    </source>
</reference>
<keyword evidence="2" id="KW-1185">Reference proteome</keyword>
<dbReference type="Gene3D" id="3.40.50.12500">
    <property type="match status" value="1"/>
</dbReference>
<accession>A0ABW4PXP9</accession>
<name>A0ABW4PXP9_9MICO</name>
<dbReference type="InterPro" id="IPR053714">
    <property type="entry name" value="Iso_Racemase_Enz_sf"/>
</dbReference>